<dbReference type="Proteomes" id="UP001149860">
    <property type="component" value="Chromosome"/>
</dbReference>
<name>A0ACD5DGF2_9LACO</name>
<protein>
    <submittedName>
        <fullName evidence="1">DUF1700 domain-containing protein</fullName>
    </submittedName>
</protein>
<reference evidence="1" key="1">
    <citation type="submission" date="2024-08" db="EMBL/GenBank/DDBJ databases">
        <title>Lentilactobacillus sp. nov., isolated from tree bark.</title>
        <authorList>
            <person name="Phuengjayaem S."/>
            <person name="Tanasupawat S."/>
        </authorList>
    </citation>
    <scope>NUCLEOTIDE SEQUENCE</scope>
    <source>
        <strain evidence="1">SPB1-3</strain>
    </source>
</reference>
<gene>
    <name evidence="1" type="ORF">O0236_002495</name>
</gene>
<evidence type="ECO:0000313" key="2">
    <source>
        <dbReference type="Proteomes" id="UP001149860"/>
    </source>
</evidence>
<keyword evidence="2" id="KW-1185">Reference proteome</keyword>
<organism evidence="1 2">
    <name type="scientific">Lentilactobacillus terminaliae</name>
    <dbReference type="NCBI Taxonomy" id="3003483"/>
    <lineage>
        <taxon>Bacteria</taxon>
        <taxon>Bacillati</taxon>
        <taxon>Bacillota</taxon>
        <taxon>Bacilli</taxon>
        <taxon>Lactobacillales</taxon>
        <taxon>Lactobacillaceae</taxon>
        <taxon>Lentilactobacillus</taxon>
    </lineage>
</organism>
<accession>A0ACD5DGF2</accession>
<dbReference type="EMBL" id="CP168151">
    <property type="protein sequence ID" value="XFD40204.1"/>
    <property type="molecule type" value="Genomic_DNA"/>
</dbReference>
<evidence type="ECO:0000313" key="1">
    <source>
        <dbReference type="EMBL" id="XFD40204.1"/>
    </source>
</evidence>
<sequence length="201" mass="21966">MDRYIDELTVYLRDLNDEERQDAVDFYSEYLQDGNLTGYDEAVNELGQPKQLARKILADYSIKENDAVADSKQANKKPKSDAKTIWLITGALLSTPVTIPIAIALVATGIGLLIAVLGIALGLALLLIGLLIAAAASVFAGITLIPTNGWIGMYYLGIGLVIFGIFTIAIPLGKWIVDWIVHLMSKLSKWVYSKVVSKRRA</sequence>
<proteinExistence type="predicted"/>